<dbReference type="GO" id="GO:0008270">
    <property type="term" value="F:zinc ion binding"/>
    <property type="evidence" value="ECO:0007669"/>
    <property type="project" value="InterPro"/>
</dbReference>
<organism evidence="9 10">
    <name type="scientific">Penicillium cataractarum</name>
    <dbReference type="NCBI Taxonomy" id="2100454"/>
    <lineage>
        <taxon>Eukaryota</taxon>
        <taxon>Fungi</taxon>
        <taxon>Dikarya</taxon>
        <taxon>Ascomycota</taxon>
        <taxon>Pezizomycotina</taxon>
        <taxon>Eurotiomycetes</taxon>
        <taxon>Eurotiomycetidae</taxon>
        <taxon>Eurotiales</taxon>
        <taxon>Aspergillaceae</taxon>
        <taxon>Penicillium</taxon>
    </lineage>
</organism>
<keyword evidence="2" id="KW-0479">Metal-binding</keyword>
<keyword evidence="3" id="KW-0805">Transcription regulation</keyword>
<evidence type="ECO:0000256" key="4">
    <source>
        <dbReference type="ARBA" id="ARBA00023125"/>
    </source>
</evidence>
<protein>
    <recommendedName>
        <fullName evidence="8">Zn(2)-C6 fungal-type domain-containing protein</fullName>
    </recommendedName>
</protein>
<reference evidence="9" key="2">
    <citation type="journal article" date="2023" name="IMA Fungus">
        <title>Comparative genomic study of the Penicillium genus elucidates a diverse pangenome and 15 lateral gene transfer events.</title>
        <authorList>
            <person name="Petersen C."/>
            <person name="Sorensen T."/>
            <person name="Nielsen M.R."/>
            <person name="Sondergaard T.E."/>
            <person name="Sorensen J.L."/>
            <person name="Fitzpatrick D.A."/>
            <person name="Frisvad J.C."/>
            <person name="Nielsen K.L."/>
        </authorList>
    </citation>
    <scope>NUCLEOTIDE SEQUENCE</scope>
    <source>
        <strain evidence="9">IBT 29864</strain>
    </source>
</reference>
<dbReference type="GO" id="GO:0005634">
    <property type="term" value="C:nucleus"/>
    <property type="evidence" value="ECO:0007669"/>
    <property type="project" value="UniProtKB-SubCell"/>
</dbReference>
<proteinExistence type="predicted"/>
<dbReference type="InterPro" id="IPR007219">
    <property type="entry name" value="XnlR_reg_dom"/>
</dbReference>
<dbReference type="GO" id="GO:0006351">
    <property type="term" value="P:DNA-templated transcription"/>
    <property type="evidence" value="ECO:0007669"/>
    <property type="project" value="InterPro"/>
</dbReference>
<evidence type="ECO:0000256" key="7">
    <source>
        <dbReference type="SAM" id="MobiDB-lite"/>
    </source>
</evidence>
<evidence type="ECO:0000256" key="2">
    <source>
        <dbReference type="ARBA" id="ARBA00022723"/>
    </source>
</evidence>
<keyword evidence="4" id="KW-0238">DNA-binding</keyword>
<dbReference type="Proteomes" id="UP001147782">
    <property type="component" value="Unassembled WGS sequence"/>
</dbReference>
<dbReference type="CDD" id="cd12148">
    <property type="entry name" value="fungal_TF_MHR"/>
    <property type="match status" value="1"/>
</dbReference>
<dbReference type="SMART" id="SM00906">
    <property type="entry name" value="Fungal_trans"/>
    <property type="match status" value="1"/>
</dbReference>
<dbReference type="PANTHER" id="PTHR31001:SF49">
    <property type="entry name" value="ZN(II)2CYS6 TRANSCRIPTION FACTOR (EUROFUNG)"/>
    <property type="match status" value="1"/>
</dbReference>
<name>A0A9W9V5U0_9EURO</name>
<dbReference type="RefSeq" id="XP_056553496.1">
    <property type="nucleotide sequence ID" value="XM_056701433.1"/>
</dbReference>
<sequence>MSDFSSLTGKFRIHKEPPHKPPGKVTKRPRESLSCNQCKSAKLRCNRRQPCSSCARKDEPALCSYQRTSPGSSHSASAEDRLAHLESLVKDLMQNPNLGRSGNNTVGDQSLKDPRVADQNLDEGRYVGSTHWSAILDDIQELKTAVARREHTPEPSPETLSPPPGSNKEMLIFGLPSDYPLEQVMDQHLPSKVEVDRLVAIYFQGESFIIPFIHTLQFQRQYRAFWDDPKHVSPLWLSMLFSICSVSTLIRGTVGISPTSKEDVIAEACQLLEASGKCLVRGEYYRPQPLVLEALIMYAQCKNMQSLDPSREAGAIFGMVVRMAHEMGYHRDPDSLGSFSPFEGEMRRRLWALCKQVDLMVSFQLGLPSNICLENCDTKSPRNLTDSDFDVDTKVLPPSRSEDQPIGLLWFIVKDRQMVSFYKVCRDALSFHEKSHTEIQQLDSEIRRMYTTIPSVLRTRPLAESLTDPPFLIMTRIYVEFIYLKSLCVFHRKYMTRGNRLSTESCMEAGQRLVRQFIEIYSELSPGGQLYGHRWMLTNFTMNDFLLGVMVLCLVVHIHRRGPESSVIKPQTEETIRPLLKQAHAICVEKSSASRDARYVSRAITALLDGPVTRVGAPALPVDQQTYSTMDGTSLGWLDPFYIEDNEGLDWGLLDSLLSNQPEEEESG</sequence>
<evidence type="ECO:0000256" key="1">
    <source>
        <dbReference type="ARBA" id="ARBA00004123"/>
    </source>
</evidence>
<dbReference type="PROSITE" id="PS00463">
    <property type="entry name" value="ZN2_CY6_FUNGAL_1"/>
    <property type="match status" value="1"/>
</dbReference>
<dbReference type="OrthoDB" id="5431381at2759"/>
<keyword evidence="10" id="KW-1185">Reference proteome</keyword>
<gene>
    <name evidence="9" type="ORF">N7496_008514</name>
</gene>
<dbReference type="GO" id="GO:0000981">
    <property type="term" value="F:DNA-binding transcription factor activity, RNA polymerase II-specific"/>
    <property type="evidence" value="ECO:0007669"/>
    <property type="project" value="InterPro"/>
</dbReference>
<comment type="caution">
    <text evidence="9">The sequence shown here is derived from an EMBL/GenBank/DDBJ whole genome shotgun (WGS) entry which is preliminary data.</text>
</comment>
<feature type="compositionally biased region" description="Pro residues" evidence="7">
    <location>
        <begin position="154"/>
        <end position="165"/>
    </location>
</feature>
<comment type="subcellular location">
    <subcellularLocation>
        <location evidence="1">Nucleus</location>
    </subcellularLocation>
</comment>
<evidence type="ECO:0000313" key="10">
    <source>
        <dbReference type="Proteomes" id="UP001147782"/>
    </source>
</evidence>
<evidence type="ECO:0000256" key="3">
    <source>
        <dbReference type="ARBA" id="ARBA00023015"/>
    </source>
</evidence>
<dbReference type="GeneID" id="81440612"/>
<dbReference type="EMBL" id="JAPZBS010000007">
    <property type="protein sequence ID" value="KAJ5368754.1"/>
    <property type="molecule type" value="Genomic_DNA"/>
</dbReference>
<evidence type="ECO:0000313" key="9">
    <source>
        <dbReference type="EMBL" id="KAJ5368754.1"/>
    </source>
</evidence>
<dbReference type="AlphaFoldDB" id="A0A9W9V5U0"/>
<dbReference type="PROSITE" id="PS50048">
    <property type="entry name" value="ZN2_CY6_FUNGAL_2"/>
    <property type="match status" value="1"/>
</dbReference>
<dbReference type="Gene3D" id="4.10.240.10">
    <property type="entry name" value="Zn(2)-C6 fungal-type DNA-binding domain"/>
    <property type="match status" value="1"/>
</dbReference>
<feature type="region of interest" description="Disordered" evidence="7">
    <location>
        <begin position="146"/>
        <end position="167"/>
    </location>
</feature>
<dbReference type="SUPFAM" id="SSF57701">
    <property type="entry name" value="Zn2/Cys6 DNA-binding domain"/>
    <property type="match status" value="1"/>
</dbReference>
<dbReference type="Pfam" id="PF00172">
    <property type="entry name" value="Zn_clus"/>
    <property type="match status" value="1"/>
</dbReference>
<dbReference type="Pfam" id="PF04082">
    <property type="entry name" value="Fungal_trans"/>
    <property type="match status" value="1"/>
</dbReference>
<feature type="domain" description="Zn(2)-C6 fungal-type" evidence="8">
    <location>
        <begin position="34"/>
        <end position="65"/>
    </location>
</feature>
<evidence type="ECO:0000259" key="8">
    <source>
        <dbReference type="PROSITE" id="PS50048"/>
    </source>
</evidence>
<evidence type="ECO:0000256" key="6">
    <source>
        <dbReference type="ARBA" id="ARBA00023242"/>
    </source>
</evidence>
<dbReference type="SMART" id="SM00066">
    <property type="entry name" value="GAL4"/>
    <property type="match status" value="1"/>
</dbReference>
<dbReference type="InterPro" id="IPR050613">
    <property type="entry name" value="Sec_Metabolite_Reg"/>
</dbReference>
<keyword evidence="6" id="KW-0539">Nucleus</keyword>
<dbReference type="GO" id="GO:0003677">
    <property type="term" value="F:DNA binding"/>
    <property type="evidence" value="ECO:0007669"/>
    <property type="project" value="UniProtKB-KW"/>
</dbReference>
<feature type="region of interest" description="Disordered" evidence="7">
    <location>
        <begin position="1"/>
        <end position="33"/>
    </location>
</feature>
<keyword evidence="5" id="KW-0804">Transcription</keyword>
<dbReference type="PANTHER" id="PTHR31001">
    <property type="entry name" value="UNCHARACTERIZED TRANSCRIPTIONAL REGULATORY PROTEIN"/>
    <property type="match status" value="1"/>
</dbReference>
<evidence type="ECO:0000256" key="5">
    <source>
        <dbReference type="ARBA" id="ARBA00023163"/>
    </source>
</evidence>
<accession>A0A9W9V5U0</accession>
<reference evidence="9" key="1">
    <citation type="submission" date="2022-11" db="EMBL/GenBank/DDBJ databases">
        <authorList>
            <person name="Petersen C."/>
        </authorList>
    </citation>
    <scope>NUCLEOTIDE SEQUENCE</scope>
    <source>
        <strain evidence="9">IBT 29864</strain>
    </source>
</reference>
<dbReference type="InterPro" id="IPR001138">
    <property type="entry name" value="Zn2Cys6_DnaBD"/>
</dbReference>
<dbReference type="InterPro" id="IPR036864">
    <property type="entry name" value="Zn2-C6_fun-type_DNA-bd_sf"/>
</dbReference>